<dbReference type="Pfam" id="PF00258">
    <property type="entry name" value="Flavodoxin_1"/>
    <property type="match status" value="1"/>
</dbReference>
<keyword evidence="3" id="KW-0411">Iron-sulfur</keyword>
<dbReference type="Pfam" id="PF00037">
    <property type="entry name" value="Fer4"/>
    <property type="match status" value="1"/>
</dbReference>
<feature type="domain" description="4Fe-4S ferredoxin-type" evidence="4">
    <location>
        <begin position="181"/>
        <end position="209"/>
    </location>
</feature>
<dbReference type="SUPFAM" id="SSF52218">
    <property type="entry name" value="Flavoproteins"/>
    <property type="match status" value="1"/>
</dbReference>
<dbReference type="Proteomes" id="UP000824041">
    <property type="component" value="Unassembled WGS sequence"/>
</dbReference>
<dbReference type="GO" id="GO:0051536">
    <property type="term" value="F:iron-sulfur cluster binding"/>
    <property type="evidence" value="ECO:0007669"/>
    <property type="project" value="UniProtKB-KW"/>
</dbReference>
<accession>A0A9D2DT18</accession>
<dbReference type="EMBL" id="DXBU01000093">
    <property type="protein sequence ID" value="HIZ22510.1"/>
    <property type="molecule type" value="Genomic_DNA"/>
</dbReference>
<dbReference type="SUPFAM" id="SSF54862">
    <property type="entry name" value="4Fe-4S ferredoxins"/>
    <property type="match status" value="1"/>
</dbReference>
<dbReference type="GO" id="GO:0046872">
    <property type="term" value="F:metal ion binding"/>
    <property type="evidence" value="ECO:0007669"/>
    <property type="project" value="UniProtKB-KW"/>
</dbReference>
<dbReference type="InterPro" id="IPR047964">
    <property type="entry name" value="EFR1-like"/>
</dbReference>
<reference evidence="5" key="2">
    <citation type="submission" date="2021-04" db="EMBL/GenBank/DDBJ databases">
        <authorList>
            <person name="Gilroy R."/>
        </authorList>
    </citation>
    <scope>NUCLEOTIDE SEQUENCE</scope>
    <source>
        <strain evidence="5">14324</strain>
    </source>
</reference>
<dbReference type="InterPro" id="IPR008254">
    <property type="entry name" value="Flavodoxin/NO_synth"/>
</dbReference>
<proteinExistence type="predicted"/>
<dbReference type="GO" id="GO:0010181">
    <property type="term" value="F:FMN binding"/>
    <property type="evidence" value="ECO:0007669"/>
    <property type="project" value="InterPro"/>
</dbReference>
<dbReference type="Gene3D" id="3.30.70.20">
    <property type="match status" value="1"/>
</dbReference>
<dbReference type="Gene3D" id="3.40.50.360">
    <property type="match status" value="1"/>
</dbReference>
<dbReference type="PROSITE" id="PS00198">
    <property type="entry name" value="4FE4S_FER_1"/>
    <property type="match status" value="2"/>
</dbReference>
<evidence type="ECO:0000313" key="5">
    <source>
        <dbReference type="EMBL" id="HIZ22510.1"/>
    </source>
</evidence>
<evidence type="ECO:0000256" key="2">
    <source>
        <dbReference type="ARBA" id="ARBA00023004"/>
    </source>
</evidence>
<evidence type="ECO:0000256" key="1">
    <source>
        <dbReference type="ARBA" id="ARBA00022723"/>
    </source>
</evidence>
<sequence length="248" mass="28258">MILYFSGTGNSEYAAKRIGRSMGEEALDLFQRIRKNNYSRIYSEKPWIVVTPTYAWRIPRILEKWIEKTQLAGNKDIYFVMTCGDNIGNAGRYVKALCDKKGMNYLECMEIIMPENYIALFTTPTKEQAAVIIEKAEAEIDKAISYIKSGTPFPKRRISLIDKMSSGVVNDLFYPVFVHAKKFYVTDDCISCGLCEKLCPLGNIHLADGKPQWGNQCTHCMACICRCPKEAIEYGRHSRGLPRYTCPK</sequence>
<comment type="caution">
    <text evidence="5">The sequence shown here is derived from an EMBL/GenBank/DDBJ whole genome shotgun (WGS) entry which is preliminary data.</text>
</comment>
<dbReference type="GO" id="GO:0016651">
    <property type="term" value="F:oxidoreductase activity, acting on NAD(P)H"/>
    <property type="evidence" value="ECO:0007669"/>
    <property type="project" value="UniProtKB-ARBA"/>
</dbReference>
<dbReference type="InterPro" id="IPR029039">
    <property type="entry name" value="Flavoprotein-like_sf"/>
</dbReference>
<protein>
    <submittedName>
        <fullName evidence="5">EFR1 family ferrodoxin</fullName>
    </submittedName>
</protein>
<evidence type="ECO:0000259" key="4">
    <source>
        <dbReference type="PROSITE" id="PS51379"/>
    </source>
</evidence>
<dbReference type="InterPro" id="IPR017896">
    <property type="entry name" value="4Fe4S_Fe-S-bd"/>
</dbReference>
<evidence type="ECO:0000256" key="3">
    <source>
        <dbReference type="ARBA" id="ARBA00023014"/>
    </source>
</evidence>
<name>A0A9D2DT18_9FIRM</name>
<dbReference type="NCBIfam" id="NF038196">
    <property type="entry name" value="ferrodoxin_EFR1"/>
    <property type="match status" value="1"/>
</dbReference>
<dbReference type="PROSITE" id="PS51379">
    <property type="entry name" value="4FE4S_FER_2"/>
    <property type="match status" value="2"/>
</dbReference>
<keyword evidence="1" id="KW-0479">Metal-binding</keyword>
<reference evidence="5" key="1">
    <citation type="journal article" date="2021" name="PeerJ">
        <title>Extensive microbial diversity within the chicken gut microbiome revealed by metagenomics and culture.</title>
        <authorList>
            <person name="Gilroy R."/>
            <person name="Ravi A."/>
            <person name="Getino M."/>
            <person name="Pursley I."/>
            <person name="Horton D.L."/>
            <person name="Alikhan N.F."/>
            <person name="Baker D."/>
            <person name="Gharbi K."/>
            <person name="Hall N."/>
            <person name="Watson M."/>
            <person name="Adriaenssens E.M."/>
            <person name="Foster-Nyarko E."/>
            <person name="Jarju S."/>
            <person name="Secka A."/>
            <person name="Antonio M."/>
            <person name="Oren A."/>
            <person name="Chaudhuri R.R."/>
            <person name="La Ragione R."/>
            <person name="Hildebrand F."/>
            <person name="Pallen M.J."/>
        </authorList>
    </citation>
    <scope>NUCLEOTIDE SEQUENCE</scope>
    <source>
        <strain evidence="5">14324</strain>
    </source>
</reference>
<organism evidence="5 6">
    <name type="scientific">Candidatus Blautia faecigallinarum</name>
    <dbReference type="NCBI Taxonomy" id="2838488"/>
    <lineage>
        <taxon>Bacteria</taxon>
        <taxon>Bacillati</taxon>
        <taxon>Bacillota</taxon>
        <taxon>Clostridia</taxon>
        <taxon>Lachnospirales</taxon>
        <taxon>Lachnospiraceae</taxon>
        <taxon>Blautia</taxon>
    </lineage>
</organism>
<evidence type="ECO:0000313" key="6">
    <source>
        <dbReference type="Proteomes" id="UP000824041"/>
    </source>
</evidence>
<keyword evidence="2" id="KW-0408">Iron</keyword>
<dbReference type="AlphaFoldDB" id="A0A9D2DT18"/>
<feature type="domain" description="4Fe-4S ferredoxin-type" evidence="4">
    <location>
        <begin position="215"/>
        <end position="237"/>
    </location>
</feature>
<dbReference type="InterPro" id="IPR017900">
    <property type="entry name" value="4Fe4S_Fe_S_CS"/>
</dbReference>
<gene>
    <name evidence="5" type="ORF">IAA21_06910</name>
</gene>